<dbReference type="PANTHER" id="PTHR30272:SF1">
    <property type="entry name" value="3-HYDROXYACYL-[ACYL-CARRIER-PROTEIN] DEHYDRATASE"/>
    <property type="match status" value="1"/>
</dbReference>
<reference evidence="3" key="1">
    <citation type="submission" date="2022-06" db="EMBL/GenBank/DDBJ databases">
        <title>Genomic Encyclopedia of Archaeal and Bacterial Type Strains, Phase II (KMG-II): from individual species to whole genera.</title>
        <authorList>
            <person name="Goeker M."/>
        </authorList>
    </citation>
    <scope>NUCLEOTIDE SEQUENCE</scope>
    <source>
        <strain evidence="3">DSM 43935</strain>
    </source>
</reference>
<evidence type="ECO:0000256" key="2">
    <source>
        <dbReference type="ARBA" id="ARBA00023239"/>
    </source>
</evidence>
<name>A0AAE3G964_9PSEU</name>
<comment type="caution">
    <text evidence="3">The sequence shown here is derived from an EMBL/GenBank/DDBJ whole genome shotgun (WGS) entry which is preliminary data.</text>
</comment>
<proteinExistence type="inferred from homology"/>
<keyword evidence="2" id="KW-0456">Lyase</keyword>
<accession>A0AAE3G964</accession>
<dbReference type="EMBL" id="JAMTCK010000001">
    <property type="protein sequence ID" value="MCP2163194.1"/>
    <property type="molecule type" value="Genomic_DNA"/>
</dbReference>
<dbReference type="Gene3D" id="3.10.129.10">
    <property type="entry name" value="Hotdog Thioesterase"/>
    <property type="match status" value="1"/>
</dbReference>
<dbReference type="PANTHER" id="PTHR30272">
    <property type="entry name" value="3-HYDROXYACYL-[ACYL-CARRIER-PROTEIN] DEHYDRATASE"/>
    <property type="match status" value="1"/>
</dbReference>
<dbReference type="InterPro" id="IPR029069">
    <property type="entry name" value="HotDog_dom_sf"/>
</dbReference>
<evidence type="ECO:0000313" key="3">
    <source>
        <dbReference type="EMBL" id="MCP2163194.1"/>
    </source>
</evidence>
<dbReference type="RefSeq" id="WP_253765623.1">
    <property type="nucleotide sequence ID" value="NZ_JAMTCK010000001.1"/>
</dbReference>
<dbReference type="CDD" id="cd01288">
    <property type="entry name" value="FabZ"/>
    <property type="match status" value="1"/>
</dbReference>
<dbReference type="InterPro" id="IPR013114">
    <property type="entry name" value="FabA_FabZ"/>
</dbReference>
<dbReference type="SUPFAM" id="SSF54637">
    <property type="entry name" value="Thioesterase/thiol ester dehydrase-isomerase"/>
    <property type="match status" value="1"/>
</dbReference>
<comment type="similarity">
    <text evidence="1">Belongs to the thioester dehydratase family. FabZ subfamily.</text>
</comment>
<dbReference type="Pfam" id="PF07977">
    <property type="entry name" value="FabA"/>
    <property type="match status" value="1"/>
</dbReference>
<dbReference type="Proteomes" id="UP001206128">
    <property type="component" value="Unassembled WGS sequence"/>
</dbReference>
<gene>
    <name evidence="3" type="ORF">LX83_000034</name>
</gene>
<organism evidence="3 4">
    <name type="scientific">Goodfellowiella coeruleoviolacea</name>
    <dbReference type="NCBI Taxonomy" id="334858"/>
    <lineage>
        <taxon>Bacteria</taxon>
        <taxon>Bacillati</taxon>
        <taxon>Actinomycetota</taxon>
        <taxon>Actinomycetes</taxon>
        <taxon>Pseudonocardiales</taxon>
        <taxon>Pseudonocardiaceae</taxon>
        <taxon>Goodfellowiella</taxon>
    </lineage>
</organism>
<dbReference type="AlphaFoldDB" id="A0AAE3G964"/>
<keyword evidence="4" id="KW-1185">Reference proteome</keyword>
<sequence length="160" mass="17272">MIDVADILPHRYPMLLVDRVLDIEPGRRVTAVKAITRNEPWYADAAAVSSSDGAAYPPALLVESWAQAAGLVFGIEQPNPDVLAGRVMLLGSLSDVEFHRPVLPGDVLEHRVRVARAVGETVIFEGECVVGGELVFTVSRMVVAYRPAGVLREAGGEQRT</sequence>
<evidence type="ECO:0000256" key="1">
    <source>
        <dbReference type="ARBA" id="ARBA00009174"/>
    </source>
</evidence>
<evidence type="ECO:0000313" key="4">
    <source>
        <dbReference type="Proteomes" id="UP001206128"/>
    </source>
</evidence>
<dbReference type="GO" id="GO:0016829">
    <property type="term" value="F:lyase activity"/>
    <property type="evidence" value="ECO:0007669"/>
    <property type="project" value="UniProtKB-KW"/>
</dbReference>
<protein>
    <submittedName>
        <fullName evidence="3">3-hydroxyacyl-[acyl-carrier-protein] dehydratase</fullName>
    </submittedName>
</protein>